<evidence type="ECO:0000313" key="1">
    <source>
        <dbReference type="EMBL" id="WAL66631.1"/>
    </source>
</evidence>
<keyword evidence="2" id="KW-1185">Reference proteome</keyword>
<dbReference type="EMBL" id="CP113836">
    <property type="protein sequence ID" value="WAL66631.1"/>
    <property type="molecule type" value="Genomic_DNA"/>
</dbReference>
<name>A0ABY7B6X9_9PSEU</name>
<dbReference type="RefSeq" id="WP_268756763.1">
    <property type="nucleotide sequence ID" value="NZ_CP113836.1"/>
</dbReference>
<accession>A0ABY7B6X9</accession>
<reference evidence="1" key="1">
    <citation type="submission" date="2022-11" db="EMBL/GenBank/DDBJ databases">
        <authorList>
            <person name="Mo P."/>
        </authorList>
    </citation>
    <scope>NUCLEOTIDE SEQUENCE</scope>
    <source>
        <strain evidence="1">HUAS 11-8</strain>
    </source>
</reference>
<proteinExistence type="predicted"/>
<dbReference type="Proteomes" id="UP001163203">
    <property type="component" value="Chromosome"/>
</dbReference>
<organism evidence="1 2">
    <name type="scientific">Amycolatopsis cynarae</name>
    <dbReference type="NCBI Taxonomy" id="2995223"/>
    <lineage>
        <taxon>Bacteria</taxon>
        <taxon>Bacillati</taxon>
        <taxon>Actinomycetota</taxon>
        <taxon>Actinomycetes</taxon>
        <taxon>Pseudonocardiales</taxon>
        <taxon>Pseudonocardiaceae</taxon>
        <taxon>Amycolatopsis</taxon>
    </lineage>
</organism>
<evidence type="ECO:0000313" key="2">
    <source>
        <dbReference type="Proteomes" id="UP001163203"/>
    </source>
</evidence>
<gene>
    <name evidence="1" type="ORF">ORV05_02095</name>
</gene>
<protein>
    <submittedName>
        <fullName evidence="1">Uncharacterized protein</fullName>
    </submittedName>
</protein>
<sequence>MAVVELDAGQGARLFDKIARDEMGISGDEFLRRWDAGEWDDVDYDTIPGLIEVRDSLPFVR</sequence>